<organism evidence="11 12">
    <name type="scientific">Ensete ventricosum</name>
    <name type="common">Abyssinian banana</name>
    <name type="synonym">Musa ensete</name>
    <dbReference type="NCBI Taxonomy" id="4639"/>
    <lineage>
        <taxon>Eukaryota</taxon>
        <taxon>Viridiplantae</taxon>
        <taxon>Streptophyta</taxon>
        <taxon>Embryophyta</taxon>
        <taxon>Tracheophyta</taxon>
        <taxon>Spermatophyta</taxon>
        <taxon>Magnoliopsida</taxon>
        <taxon>Liliopsida</taxon>
        <taxon>Zingiberales</taxon>
        <taxon>Musaceae</taxon>
        <taxon>Ensete</taxon>
    </lineage>
</organism>
<dbReference type="AlphaFoldDB" id="A0A426ZSW4"/>
<keyword evidence="7 10" id="KW-1133">Transmembrane helix</keyword>
<evidence type="ECO:0000256" key="1">
    <source>
        <dbReference type="ARBA" id="ARBA00004127"/>
    </source>
</evidence>
<dbReference type="GO" id="GO:0012505">
    <property type="term" value="C:endomembrane system"/>
    <property type="evidence" value="ECO:0007669"/>
    <property type="project" value="UniProtKB-SubCell"/>
</dbReference>
<dbReference type="GO" id="GO:0016020">
    <property type="term" value="C:membrane"/>
    <property type="evidence" value="ECO:0007669"/>
    <property type="project" value="InterPro"/>
</dbReference>
<proteinExistence type="predicted"/>
<dbReference type="Proteomes" id="UP000287651">
    <property type="component" value="Unassembled WGS sequence"/>
</dbReference>
<evidence type="ECO:0000256" key="6">
    <source>
        <dbReference type="ARBA" id="ARBA00022967"/>
    </source>
</evidence>
<comment type="subcellular location">
    <subcellularLocation>
        <location evidence="1">Endomembrane system</location>
        <topology evidence="1">Multi-pass membrane protein</topology>
    </subcellularLocation>
</comment>
<keyword evidence="9 10" id="KW-0472">Membrane</keyword>
<keyword evidence="6" id="KW-1278">Translocase</keyword>
<accession>A0A426ZSW4</accession>
<sequence>MLSDMLTEVLIPVAAVVGIFFSLLQWYFVSKVKMSPEKQTRGAHDHGKNGYSDRLIEEEEGINDHNVVVKCAEIQSAISEGENFDGARLWTSFYACLSHV</sequence>
<evidence type="ECO:0000256" key="7">
    <source>
        <dbReference type="ARBA" id="ARBA00022989"/>
    </source>
</evidence>
<dbReference type="GO" id="GO:0004427">
    <property type="term" value="F:inorganic diphosphate phosphatase activity"/>
    <property type="evidence" value="ECO:0007669"/>
    <property type="project" value="InterPro"/>
</dbReference>
<evidence type="ECO:0000256" key="2">
    <source>
        <dbReference type="ARBA" id="ARBA00013242"/>
    </source>
</evidence>
<evidence type="ECO:0000256" key="5">
    <source>
        <dbReference type="ARBA" id="ARBA00022842"/>
    </source>
</evidence>
<evidence type="ECO:0000256" key="3">
    <source>
        <dbReference type="ARBA" id="ARBA00022448"/>
    </source>
</evidence>
<dbReference type="GO" id="GO:0009678">
    <property type="term" value="F:diphosphate hydrolysis-driven proton transmembrane transporter activity"/>
    <property type="evidence" value="ECO:0007669"/>
    <property type="project" value="UniProtKB-EC"/>
</dbReference>
<keyword evidence="3" id="KW-0813">Transport</keyword>
<dbReference type="PANTHER" id="PTHR31998">
    <property type="entry name" value="K(+)-INSENSITIVE PYROPHOSPHATE-ENERGIZED PROTON PUMP"/>
    <property type="match status" value="1"/>
</dbReference>
<dbReference type="InterPro" id="IPR004131">
    <property type="entry name" value="PPase-energised_H-pump"/>
</dbReference>
<keyword evidence="8" id="KW-0406">Ion transport</keyword>
<comment type="caution">
    <text evidence="11">The sequence shown here is derived from an EMBL/GenBank/DDBJ whole genome shotgun (WGS) entry which is preliminary data.</text>
</comment>
<dbReference type="EMBL" id="AMZH03005186">
    <property type="protein sequence ID" value="RRT67038.1"/>
    <property type="molecule type" value="Genomic_DNA"/>
</dbReference>
<evidence type="ECO:0000313" key="11">
    <source>
        <dbReference type="EMBL" id="RRT67038.1"/>
    </source>
</evidence>
<feature type="transmembrane region" description="Helical" evidence="10">
    <location>
        <begin position="6"/>
        <end position="29"/>
    </location>
</feature>
<evidence type="ECO:0000256" key="8">
    <source>
        <dbReference type="ARBA" id="ARBA00023065"/>
    </source>
</evidence>
<keyword evidence="4 10" id="KW-0812">Transmembrane</keyword>
<reference evidence="11 12" key="1">
    <citation type="journal article" date="2014" name="Agronomy (Basel)">
        <title>A Draft Genome Sequence for Ensete ventricosum, the Drought-Tolerant Tree Against Hunger.</title>
        <authorList>
            <person name="Harrison J."/>
            <person name="Moore K.A."/>
            <person name="Paszkiewicz K."/>
            <person name="Jones T."/>
            <person name="Grant M."/>
            <person name="Ambacheew D."/>
            <person name="Muzemil S."/>
            <person name="Studholme D.J."/>
        </authorList>
    </citation>
    <scope>NUCLEOTIDE SEQUENCE [LARGE SCALE GENOMIC DNA]</scope>
</reference>
<dbReference type="EC" id="7.1.3.1" evidence="2"/>
<gene>
    <name evidence="11" type="ORF">B296_00038810</name>
</gene>
<protein>
    <recommendedName>
        <fullName evidence="2">H(+)-exporting diphosphatase</fullName>
        <ecNumber evidence="2">7.1.3.1</ecNumber>
    </recommendedName>
</protein>
<evidence type="ECO:0000256" key="10">
    <source>
        <dbReference type="SAM" id="Phobius"/>
    </source>
</evidence>
<evidence type="ECO:0000256" key="4">
    <source>
        <dbReference type="ARBA" id="ARBA00022692"/>
    </source>
</evidence>
<evidence type="ECO:0000256" key="9">
    <source>
        <dbReference type="ARBA" id="ARBA00023136"/>
    </source>
</evidence>
<name>A0A426ZSW4_ENSVE</name>
<evidence type="ECO:0000313" key="12">
    <source>
        <dbReference type="Proteomes" id="UP000287651"/>
    </source>
</evidence>
<keyword evidence="5" id="KW-0460">Magnesium</keyword>